<sequence>MNAPTDCVLGSLPSLAHSQFALAFSTIKIIMEPK</sequence>
<proteinExistence type="predicted"/>
<accession>A0A821VI21</accession>
<keyword evidence="2" id="KW-1185">Reference proteome</keyword>
<reference evidence="1" key="1">
    <citation type="submission" date="2021-02" db="EMBL/GenBank/DDBJ databases">
        <authorList>
            <person name="Nowell W R."/>
        </authorList>
    </citation>
    <scope>NUCLEOTIDE SEQUENCE</scope>
</reference>
<evidence type="ECO:0000313" key="1">
    <source>
        <dbReference type="EMBL" id="CAF4906827.1"/>
    </source>
</evidence>
<feature type="non-terminal residue" evidence="1">
    <location>
        <position position="34"/>
    </location>
</feature>
<protein>
    <submittedName>
        <fullName evidence="1">Uncharacterized protein</fullName>
    </submittedName>
</protein>
<dbReference type="AlphaFoldDB" id="A0A821VI21"/>
<comment type="caution">
    <text evidence="1">The sequence shown here is derived from an EMBL/GenBank/DDBJ whole genome shotgun (WGS) entry which is preliminary data.</text>
</comment>
<organism evidence="1 2">
    <name type="scientific">Rotaria socialis</name>
    <dbReference type="NCBI Taxonomy" id="392032"/>
    <lineage>
        <taxon>Eukaryota</taxon>
        <taxon>Metazoa</taxon>
        <taxon>Spiralia</taxon>
        <taxon>Gnathifera</taxon>
        <taxon>Rotifera</taxon>
        <taxon>Eurotatoria</taxon>
        <taxon>Bdelloidea</taxon>
        <taxon>Philodinida</taxon>
        <taxon>Philodinidae</taxon>
        <taxon>Rotaria</taxon>
    </lineage>
</organism>
<dbReference type="EMBL" id="CAJOBP010078559">
    <property type="protein sequence ID" value="CAF4906827.1"/>
    <property type="molecule type" value="Genomic_DNA"/>
</dbReference>
<evidence type="ECO:0000313" key="2">
    <source>
        <dbReference type="Proteomes" id="UP000663873"/>
    </source>
</evidence>
<name>A0A821VI21_9BILA</name>
<gene>
    <name evidence="1" type="ORF">UJA718_LOCUS45786</name>
</gene>
<dbReference type="Proteomes" id="UP000663873">
    <property type="component" value="Unassembled WGS sequence"/>
</dbReference>